<protein>
    <submittedName>
        <fullName evidence="1">Uncharacterized protein</fullName>
    </submittedName>
</protein>
<keyword evidence="2" id="KW-1185">Reference proteome</keyword>
<gene>
    <name evidence="1" type="ORF">G2W53_004912</name>
</gene>
<organism evidence="1 2">
    <name type="scientific">Senna tora</name>
    <dbReference type="NCBI Taxonomy" id="362788"/>
    <lineage>
        <taxon>Eukaryota</taxon>
        <taxon>Viridiplantae</taxon>
        <taxon>Streptophyta</taxon>
        <taxon>Embryophyta</taxon>
        <taxon>Tracheophyta</taxon>
        <taxon>Spermatophyta</taxon>
        <taxon>Magnoliopsida</taxon>
        <taxon>eudicotyledons</taxon>
        <taxon>Gunneridae</taxon>
        <taxon>Pentapetalae</taxon>
        <taxon>rosids</taxon>
        <taxon>fabids</taxon>
        <taxon>Fabales</taxon>
        <taxon>Fabaceae</taxon>
        <taxon>Caesalpinioideae</taxon>
        <taxon>Cassia clade</taxon>
        <taxon>Senna</taxon>
    </lineage>
</organism>
<evidence type="ECO:0000313" key="2">
    <source>
        <dbReference type="Proteomes" id="UP000634136"/>
    </source>
</evidence>
<evidence type="ECO:0000313" key="1">
    <source>
        <dbReference type="EMBL" id="KAF7842614.1"/>
    </source>
</evidence>
<dbReference type="Proteomes" id="UP000634136">
    <property type="component" value="Unassembled WGS sequence"/>
</dbReference>
<dbReference type="AlphaFoldDB" id="A0A834XDY6"/>
<comment type="caution">
    <text evidence="1">The sequence shown here is derived from an EMBL/GenBank/DDBJ whole genome shotgun (WGS) entry which is preliminary data.</text>
</comment>
<name>A0A834XDY6_9FABA</name>
<dbReference type="EMBL" id="JAAIUW010000002">
    <property type="protein sequence ID" value="KAF7842614.1"/>
    <property type="molecule type" value="Genomic_DNA"/>
</dbReference>
<accession>A0A834XDY6</accession>
<proteinExistence type="predicted"/>
<sequence length="59" mass="6632">MSLLFEASDLGAACSSFDLFFLGLNFHKPHHYHFHSDPFCQKEGNRTGHFKSGSSNSNK</sequence>
<reference evidence="1" key="1">
    <citation type="submission" date="2020-09" db="EMBL/GenBank/DDBJ databases">
        <title>Genome-Enabled Discovery of Anthraquinone Biosynthesis in Senna tora.</title>
        <authorList>
            <person name="Kang S.-H."/>
            <person name="Pandey R.P."/>
            <person name="Lee C.-M."/>
            <person name="Sim J.-S."/>
            <person name="Jeong J.-T."/>
            <person name="Choi B.-S."/>
            <person name="Jung M."/>
            <person name="Ginzburg D."/>
            <person name="Zhao K."/>
            <person name="Won S.Y."/>
            <person name="Oh T.-J."/>
            <person name="Yu Y."/>
            <person name="Kim N.-H."/>
            <person name="Lee O.R."/>
            <person name="Lee T.-H."/>
            <person name="Bashyal P."/>
            <person name="Kim T.-S."/>
            <person name="Lee W.-H."/>
            <person name="Kawkins C."/>
            <person name="Kim C.-K."/>
            <person name="Kim J.S."/>
            <person name="Ahn B.O."/>
            <person name="Rhee S.Y."/>
            <person name="Sohng J.K."/>
        </authorList>
    </citation>
    <scope>NUCLEOTIDE SEQUENCE</scope>
    <source>
        <tissue evidence="1">Leaf</tissue>
    </source>
</reference>